<evidence type="ECO:0000313" key="3">
    <source>
        <dbReference type="Proteomes" id="UP001153555"/>
    </source>
</evidence>
<protein>
    <recommendedName>
        <fullName evidence="4">Alba DNA/RNA-binding protein</fullName>
    </recommendedName>
</protein>
<reference evidence="2" key="1">
    <citation type="submission" date="2019-12" db="EMBL/GenBank/DDBJ databases">
        <authorList>
            <person name="Scholes J."/>
        </authorList>
    </citation>
    <scope>NUCLEOTIDE SEQUENCE</scope>
</reference>
<dbReference type="Gene3D" id="3.30.110.20">
    <property type="entry name" value="Alba-like domain"/>
    <property type="match status" value="1"/>
</dbReference>
<dbReference type="InterPro" id="IPR014560">
    <property type="entry name" value="UCP030333_Alba"/>
</dbReference>
<evidence type="ECO:0000313" key="2">
    <source>
        <dbReference type="EMBL" id="CAA0810921.1"/>
    </source>
</evidence>
<dbReference type="GO" id="GO:0003723">
    <property type="term" value="F:RNA binding"/>
    <property type="evidence" value="ECO:0007669"/>
    <property type="project" value="TreeGrafter"/>
</dbReference>
<evidence type="ECO:0008006" key="4">
    <source>
        <dbReference type="Google" id="ProtNLM"/>
    </source>
</evidence>
<dbReference type="Proteomes" id="UP001153555">
    <property type="component" value="Unassembled WGS sequence"/>
</dbReference>
<name>A0A9N7MI49_STRHE</name>
<dbReference type="PANTHER" id="PTHR31947:SF43">
    <property type="entry name" value="ALBA DNA_RNA-BINDING PROTEIN"/>
    <property type="match status" value="1"/>
</dbReference>
<dbReference type="SUPFAM" id="SSF82704">
    <property type="entry name" value="AlbA-like"/>
    <property type="match status" value="1"/>
</dbReference>
<dbReference type="GO" id="GO:0005634">
    <property type="term" value="C:nucleus"/>
    <property type="evidence" value="ECO:0007669"/>
    <property type="project" value="TreeGrafter"/>
</dbReference>
<keyword evidence="3" id="KW-1185">Reference proteome</keyword>
<comment type="caution">
    <text evidence="2">The sequence shown here is derived from an EMBL/GenBank/DDBJ whole genome shotgun (WGS) entry which is preliminary data.</text>
</comment>
<dbReference type="OrthoDB" id="1699369at2759"/>
<dbReference type="InterPro" id="IPR036882">
    <property type="entry name" value="Alba-like_dom_sf"/>
</dbReference>
<dbReference type="EMBL" id="CACSLK010007726">
    <property type="protein sequence ID" value="CAA0810921.1"/>
    <property type="molecule type" value="Genomic_DNA"/>
</dbReference>
<evidence type="ECO:0000256" key="1">
    <source>
        <dbReference type="SAM" id="MobiDB-lite"/>
    </source>
</evidence>
<accession>A0A9N7MI49</accession>
<gene>
    <name evidence="2" type="ORF">SHERM_12355</name>
</gene>
<proteinExistence type="predicted"/>
<dbReference type="PANTHER" id="PTHR31947">
    <property type="entry name" value="DNA/RNA-BINDING PROTEIN ALBA 3"/>
    <property type="match status" value="1"/>
</dbReference>
<feature type="region of interest" description="Disordered" evidence="1">
    <location>
        <begin position="16"/>
        <end position="61"/>
    </location>
</feature>
<organism evidence="2 3">
    <name type="scientific">Striga hermonthica</name>
    <name type="common">Purple witchweed</name>
    <name type="synonym">Buchnera hermonthica</name>
    <dbReference type="NCBI Taxonomy" id="68872"/>
    <lineage>
        <taxon>Eukaryota</taxon>
        <taxon>Viridiplantae</taxon>
        <taxon>Streptophyta</taxon>
        <taxon>Embryophyta</taxon>
        <taxon>Tracheophyta</taxon>
        <taxon>Spermatophyta</taxon>
        <taxon>Magnoliopsida</taxon>
        <taxon>eudicotyledons</taxon>
        <taxon>Gunneridae</taxon>
        <taxon>Pentapetalae</taxon>
        <taxon>asterids</taxon>
        <taxon>lamiids</taxon>
        <taxon>Lamiales</taxon>
        <taxon>Orobanchaceae</taxon>
        <taxon>Buchnereae</taxon>
        <taxon>Striga</taxon>
    </lineage>
</organism>
<sequence>MDVLAISMAKHRRTLVTTAGGGGNRREAGSPAALGSAAEGGVRRRPGMAAAMPRHTGGSATDSLLSISTVVSIAEILKNNGFAVEKRITTSTVEIRDDSRGRTVQKAKIEIVLGKTANFDELMAAAKEALENGDGED</sequence>
<dbReference type="AlphaFoldDB" id="A0A9N7MI49"/>